<dbReference type="Gene3D" id="2.60.40.10">
    <property type="entry name" value="Immunoglobulins"/>
    <property type="match status" value="1"/>
</dbReference>
<dbReference type="GeneID" id="129326925"/>
<evidence type="ECO:0000256" key="2">
    <source>
        <dbReference type="SAM" id="SignalP"/>
    </source>
</evidence>
<accession>A0AA97J486</accession>
<dbReference type="KEGG" id="emc:129326925"/>
<dbReference type="AlphaFoldDB" id="A0AA97J486"/>
<feature type="signal peptide" evidence="2">
    <location>
        <begin position="1"/>
        <end position="19"/>
    </location>
</feature>
<proteinExistence type="predicted"/>
<organism evidence="3 4">
    <name type="scientific">Eublepharis macularius</name>
    <name type="common">Leopard gecko</name>
    <name type="synonym">Cyrtodactylus macularius</name>
    <dbReference type="NCBI Taxonomy" id="481883"/>
    <lineage>
        <taxon>Eukaryota</taxon>
        <taxon>Metazoa</taxon>
        <taxon>Chordata</taxon>
        <taxon>Craniata</taxon>
        <taxon>Vertebrata</taxon>
        <taxon>Euteleostomi</taxon>
        <taxon>Lepidosauria</taxon>
        <taxon>Squamata</taxon>
        <taxon>Bifurcata</taxon>
        <taxon>Gekkota</taxon>
        <taxon>Eublepharidae</taxon>
        <taxon>Eublepharinae</taxon>
        <taxon>Eublepharis</taxon>
    </lineage>
</organism>
<keyword evidence="3" id="KW-1185">Reference proteome</keyword>
<sequence>METLQLLPVCFLLLSTSFADVQEKFAEIKCNESIRAEIGDDVNITCTNNEKITNSTVTFCTNCALCPNSSDINTFENNFTADNGRITLKIYAHSVILHINRVQVSDQRTYHFFLMSNNGFRNICVPLGVVSPGQAELSAQRRFLATGPVPSESEKGTAEADKEAISKEAKYSIIALTLIVVLAFSVALYWRKKKGGINLPWRTPPYHQPRFPEVFPD</sequence>
<dbReference type="InterPro" id="IPR013783">
    <property type="entry name" value="Ig-like_fold"/>
</dbReference>
<gene>
    <name evidence="4" type="primary">LOC129326925</name>
</gene>
<keyword evidence="1" id="KW-0812">Transmembrane</keyword>
<dbReference type="SUPFAM" id="SSF48726">
    <property type="entry name" value="Immunoglobulin"/>
    <property type="match status" value="1"/>
</dbReference>
<dbReference type="Proteomes" id="UP001190640">
    <property type="component" value="Chromosome 4"/>
</dbReference>
<feature type="chain" id="PRO_5041716770" evidence="2">
    <location>
        <begin position="20"/>
        <end position="217"/>
    </location>
</feature>
<keyword evidence="2" id="KW-0732">Signal</keyword>
<dbReference type="InterPro" id="IPR036179">
    <property type="entry name" value="Ig-like_dom_sf"/>
</dbReference>
<feature type="transmembrane region" description="Helical" evidence="1">
    <location>
        <begin position="171"/>
        <end position="190"/>
    </location>
</feature>
<dbReference type="RefSeq" id="XP_054831235.1">
    <property type="nucleotide sequence ID" value="XM_054975260.1"/>
</dbReference>
<reference evidence="4" key="1">
    <citation type="submission" date="2025-08" db="UniProtKB">
        <authorList>
            <consortium name="RefSeq"/>
        </authorList>
    </citation>
    <scope>IDENTIFICATION</scope>
    <source>
        <tissue evidence="4">Blood</tissue>
    </source>
</reference>
<keyword evidence="1" id="KW-1133">Transmembrane helix</keyword>
<protein>
    <submittedName>
        <fullName evidence="4">Uncharacterized protein LOC129326925</fullName>
    </submittedName>
</protein>
<keyword evidence="1" id="KW-0472">Membrane</keyword>
<evidence type="ECO:0000313" key="3">
    <source>
        <dbReference type="Proteomes" id="UP001190640"/>
    </source>
</evidence>
<evidence type="ECO:0000313" key="4">
    <source>
        <dbReference type="RefSeq" id="XP_054831235.1"/>
    </source>
</evidence>
<name>A0AA97J486_EUBMA</name>
<evidence type="ECO:0000256" key="1">
    <source>
        <dbReference type="SAM" id="Phobius"/>
    </source>
</evidence>